<name>A0AAW8HCV3_9ENTR</name>
<reference evidence="4 5" key="1">
    <citation type="submission" date="2023-08" db="EMBL/GenBank/DDBJ databases">
        <authorList>
            <person name="Dale J."/>
        </authorList>
    </citation>
    <scope>NUCLEOTIDE SEQUENCE [LARGE SCALE GENOMIC DNA]</scope>
    <source>
        <strain evidence="4 5">2023EL-00788</strain>
    </source>
</reference>
<feature type="domain" description="OmpR/PhoB-type" evidence="3">
    <location>
        <begin position="2"/>
        <end position="107"/>
    </location>
</feature>
<evidence type="ECO:0000313" key="5">
    <source>
        <dbReference type="Proteomes" id="UP001225042"/>
    </source>
</evidence>
<proteinExistence type="predicted"/>
<dbReference type="GO" id="GO:0000160">
    <property type="term" value="P:phosphorelay signal transduction system"/>
    <property type="evidence" value="ECO:0007669"/>
    <property type="project" value="InterPro"/>
</dbReference>
<protein>
    <submittedName>
        <fullName evidence="4">Winged helix-turn-helix domain-containing protein</fullName>
    </submittedName>
</protein>
<dbReference type="InterPro" id="IPR001867">
    <property type="entry name" value="OmpR/PhoB-type_DNA-bd"/>
</dbReference>
<dbReference type="GO" id="GO:0006355">
    <property type="term" value="P:regulation of DNA-templated transcription"/>
    <property type="evidence" value="ECO:0007669"/>
    <property type="project" value="InterPro"/>
</dbReference>
<evidence type="ECO:0000256" key="1">
    <source>
        <dbReference type="ARBA" id="ARBA00023125"/>
    </source>
</evidence>
<evidence type="ECO:0000259" key="3">
    <source>
        <dbReference type="PROSITE" id="PS51755"/>
    </source>
</evidence>
<keyword evidence="1 2" id="KW-0238">DNA-binding</keyword>
<evidence type="ECO:0000313" key="4">
    <source>
        <dbReference type="EMBL" id="MDQ2257592.1"/>
    </source>
</evidence>
<dbReference type="PROSITE" id="PS51755">
    <property type="entry name" value="OMPR_PHOB"/>
    <property type="match status" value="1"/>
</dbReference>
<dbReference type="Pfam" id="PF00486">
    <property type="entry name" value="Trans_reg_C"/>
    <property type="match status" value="1"/>
</dbReference>
<sequence>MKNVFLINDAILFEPERRRLGPIAGYPERAVTLHGPVNACLLQLLEHNEQVLTQRYLFSTVWEKQGAVVTTNALYQTIASIRKALKTAGLADDIIKTLPKEGFTCIARVRTGEIETFLAPEKIPDESVLDAASSGMAESPTPAKKRTFAYWIAGLLFILSCGVFYRTWKIDEPVLASYHNVGQINQCEVYSSWLDQDKSRRAFESLSERYPLNCNPGDRAYLTLNHAQRGVTVIICDKNPQDTDARCHSIYYRQEYHEEE</sequence>
<dbReference type="GO" id="GO:0003677">
    <property type="term" value="F:DNA binding"/>
    <property type="evidence" value="ECO:0007669"/>
    <property type="project" value="UniProtKB-UniRule"/>
</dbReference>
<dbReference type="EMBL" id="JAVDKS010000006">
    <property type="protein sequence ID" value="MDQ2257592.1"/>
    <property type="molecule type" value="Genomic_DNA"/>
</dbReference>
<dbReference type="Proteomes" id="UP001225042">
    <property type="component" value="Unassembled WGS sequence"/>
</dbReference>
<dbReference type="SMART" id="SM00862">
    <property type="entry name" value="Trans_reg_C"/>
    <property type="match status" value="1"/>
</dbReference>
<feature type="DNA-binding region" description="OmpR/PhoB-type" evidence="2">
    <location>
        <begin position="2"/>
        <end position="107"/>
    </location>
</feature>
<organism evidence="4 5">
    <name type="scientific">Enterobacter soli</name>
    <dbReference type="NCBI Taxonomy" id="885040"/>
    <lineage>
        <taxon>Bacteria</taxon>
        <taxon>Pseudomonadati</taxon>
        <taxon>Pseudomonadota</taxon>
        <taxon>Gammaproteobacteria</taxon>
        <taxon>Enterobacterales</taxon>
        <taxon>Enterobacteriaceae</taxon>
        <taxon>Enterobacter</taxon>
    </lineage>
</organism>
<dbReference type="AlphaFoldDB" id="A0AAW8HCV3"/>
<dbReference type="RefSeq" id="WP_217186248.1">
    <property type="nucleotide sequence ID" value="NZ_CP143717.1"/>
</dbReference>
<accession>A0AAW8HCV3</accession>
<keyword evidence="5" id="KW-1185">Reference proteome</keyword>
<evidence type="ECO:0000256" key="2">
    <source>
        <dbReference type="PROSITE-ProRule" id="PRU01091"/>
    </source>
</evidence>
<gene>
    <name evidence="4" type="ORF">RBJ67_15780</name>
</gene>
<comment type="caution">
    <text evidence="4">The sequence shown here is derived from an EMBL/GenBank/DDBJ whole genome shotgun (WGS) entry which is preliminary data.</text>
</comment>